<name>A0ABS3TGM5_9BACT</name>
<evidence type="ECO:0000256" key="3">
    <source>
        <dbReference type="ARBA" id="ARBA00022692"/>
    </source>
</evidence>
<dbReference type="GO" id="GO:0008233">
    <property type="term" value="F:peptidase activity"/>
    <property type="evidence" value="ECO:0007669"/>
    <property type="project" value="UniProtKB-KW"/>
</dbReference>
<dbReference type="InterPro" id="IPR050925">
    <property type="entry name" value="Rhomboid_protease_S54"/>
</dbReference>
<evidence type="ECO:0000313" key="10">
    <source>
        <dbReference type="Proteomes" id="UP000670527"/>
    </source>
</evidence>
<feature type="transmembrane region" description="Helical" evidence="7">
    <location>
        <begin position="204"/>
        <end position="225"/>
    </location>
</feature>
<dbReference type="EMBL" id="JAGETX010000013">
    <property type="protein sequence ID" value="MBO3272528.1"/>
    <property type="molecule type" value="Genomic_DNA"/>
</dbReference>
<evidence type="ECO:0000256" key="6">
    <source>
        <dbReference type="ARBA" id="ARBA00023136"/>
    </source>
</evidence>
<dbReference type="InterPro" id="IPR035952">
    <property type="entry name" value="Rhomboid-like_sf"/>
</dbReference>
<reference evidence="9 10" key="1">
    <citation type="submission" date="2021-03" db="EMBL/GenBank/DDBJ databases">
        <authorList>
            <person name="Kim M.K."/>
        </authorList>
    </citation>
    <scope>NUCLEOTIDE SEQUENCE [LARGE SCALE GENOMIC DNA]</scope>
    <source>
        <strain evidence="9 10">BT507</strain>
    </source>
</reference>
<evidence type="ECO:0000256" key="4">
    <source>
        <dbReference type="ARBA" id="ARBA00022801"/>
    </source>
</evidence>
<dbReference type="RefSeq" id="WP_208308771.1">
    <property type="nucleotide sequence ID" value="NZ_JAGETX010000013.1"/>
</dbReference>
<evidence type="ECO:0000256" key="7">
    <source>
        <dbReference type="SAM" id="Phobius"/>
    </source>
</evidence>
<evidence type="ECO:0000256" key="2">
    <source>
        <dbReference type="ARBA" id="ARBA00009045"/>
    </source>
</evidence>
<feature type="transmembrane region" description="Helical" evidence="7">
    <location>
        <begin position="83"/>
        <end position="104"/>
    </location>
</feature>
<feature type="domain" description="Peptidase S54 rhomboid" evidence="8">
    <location>
        <begin position="43"/>
        <end position="100"/>
    </location>
</feature>
<evidence type="ECO:0000313" key="9">
    <source>
        <dbReference type="EMBL" id="MBO3272528.1"/>
    </source>
</evidence>
<protein>
    <submittedName>
        <fullName evidence="9">Rhomboid family intramembrane serine protease</fullName>
    </submittedName>
</protein>
<evidence type="ECO:0000259" key="8">
    <source>
        <dbReference type="Pfam" id="PF01694"/>
    </source>
</evidence>
<dbReference type="Gene3D" id="1.20.1540.10">
    <property type="entry name" value="Rhomboid-like"/>
    <property type="match status" value="1"/>
</dbReference>
<dbReference type="PANTHER" id="PTHR43731:SF14">
    <property type="entry name" value="PRESENILIN-ASSOCIATED RHOMBOID-LIKE PROTEIN, MITOCHONDRIAL"/>
    <property type="match status" value="1"/>
</dbReference>
<evidence type="ECO:0000256" key="1">
    <source>
        <dbReference type="ARBA" id="ARBA00004141"/>
    </source>
</evidence>
<feature type="transmembrane region" description="Helical" evidence="7">
    <location>
        <begin position="50"/>
        <end position="71"/>
    </location>
</feature>
<dbReference type="Proteomes" id="UP000670527">
    <property type="component" value="Unassembled WGS sequence"/>
</dbReference>
<keyword evidence="10" id="KW-1185">Reference proteome</keyword>
<keyword evidence="6 7" id="KW-0472">Membrane</keyword>
<dbReference type="InterPro" id="IPR022764">
    <property type="entry name" value="Peptidase_S54_rhomboid_dom"/>
</dbReference>
<feature type="transmembrane region" description="Helical" evidence="7">
    <location>
        <begin position="172"/>
        <end position="192"/>
    </location>
</feature>
<sequence>MFNFTPAVRNILLINVLVFVAQQVLGDQTIMLALFPVGSPNYQPWQFLTYMFMHGGFMHILFNMFALISFGPLLEMQWGANRFLTFWLICGVGAGVLYSGVRYYELDKMNQARMEFRQDPSSGNYADFFRTYLPEAEGYRENARILQESPTPANITQATENVDGIYNQSFNVPMLGASGAVFGILMAFAYLFPNTELMLLFIPFPIKAKYMVFGYAAFELIQGVYRVPGDTVAHFAHLGGMLIGFIVLKIWERSRGQFY</sequence>
<comment type="similarity">
    <text evidence="2">Belongs to the peptidase S54 family.</text>
</comment>
<accession>A0ABS3TGM5</accession>
<dbReference type="SUPFAM" id="SSF144091">
    <property type="entry name" value="Rhomboid-like"/>
    <property type="match status" value="1"/>
</dbReference>
<evidence type="ECO:0000256" key="5">
    <source>
        <dbReference type="ARBA" id="ARBA00022989"/>
    </source>
</evidence>
<comment type="caution">
    <text evidence="9">The sequence shown here is derived from an EMBL/GenBank/DDBJ whole genome shotgun (WGS) entry which is preliminary data.</text>
</comment>
<proteinExistence type="inferred from homology"/>
<keyword evidence="4" id="KW-0378">Hydrolase</keyword>
<dbReference type="GO" id="GO:0006508">
    <property type="term" value="P:proteolysis"/>
    <property type="evidence" value="ECO:0007669"/>
    <property type="project" value="UniProtKB-KW"/>
</dbReference>
<dbReference type="PANTHER" id="PTHR43731">
    <property type="entry name" value="RHOMBOID PROTEASE"/>
    <property type="match status" value="1"/>
</dbReference>
<feature type="domain" description="Peptidase S54 rhomboid" evidence="8">
    <location>
        <begin position="171"/>
        <end position="248"/>
    </location>
</feature>
<keyword evidence="3 7" id="KW-0812">Transmembrane</keyword>
<keyword evidence="5 7" id="KW-1133">Transmembrane helix</keyword>
<comment type="subcellular location">
    <subcellularLocation>
        <location evidence="1">Membrane</location>
        <topology evidence="1">Multi-pass membrane protein</topology>
    </subcellularLocation>
</comment>
<keyword evidence="9" id="KW-0645">Protease</keyword>
<feature type="transmembrane region" description="Helical" evidence="7">
    <location>
        <begin position="231"/>
        <end position="251"/>
    </location>
</feature>
<dbReference type="Pfam" id="PF01694">
    <property type="entry name" value="Rhomboid"/>
    <property type="match status" value="2"/>
</dbReference>
<gene>
    <name evidence="9" type="ORF">J4D97_17890</name>
</gene>
<organism evidence="9 10">
    <name type="scientific">Hymenobacter defluvii</name>
    <dbReference type="NCBI Taxonomy" id="2054411"/>
    <lineage>
        <taxon>Bacteria</taxon>
        <taxon>Pseudomonadati</taxon>
        <taxon>Bacteroidota</taxon>
        <taxon>Cytophagia</taxon>
        <taxon>Cytophagales</taxon>
        <taxon>Hymenobacteraceae</taxon>
        <taxon>Hymenobacter</taxon>
    </lineage>
</organism>